<comment type="similarity">
    <text evidence="1">Belongs to the glycosyl hydrolase 65 family.</text>
</comment>
<keyword evidence="2" id="KW-0326">Glycosidase</keyword>
<dbReference type="InterPro" id="IPR012341">
    <property type="entry name" value="6hp_glycosidase-like_sf"/>
</dbReference>
<evidence type="ECO:0000313" key="10">
    <source>
        <dbReference type="Proteomes" id="UP000437709"/>
    </source>
</evidence>
<evidence type="ECO:0000259" key="7">
    <source>
        <dbReference type="Pfam" id="PF03633"/>
    </source>
</evidence>
<dbReference type="InterPro" id="IPR005194">
    <property type="entry name" value="Glyco_hydro_65_C"/>
</dbReference>
<dbReference type="Gene3D" id="1.50.10.10">
    <property type="match status" value="1"/>
</dbReference>
<dbReference type="SUPFAM" id="SSF74650">
    <property type="entry name" value="Galactose mutarotase-like"/>
    <property type="match status" value="1"/>
</dbReference>
<keyword evidence="10" id="KW-1185">Reference proteome</keyword>
<dbReference type="InterPro" id="IPR037018">
    <property type="entry name" value="GH65_N"/>
</dbReference>
<dbReference type="RefSeq" id="WP_152194044.1">
    <property type="nucleotide sequence ID" value="NZ_VUKD01000001.1"/>
</dbReference>
<gene>
    <name evidence="9" type="ORF">GB881_02045</name>
</gene>
<dbReference type="InterPro" id="IPR005195">
    <property type="entry name" value="Glyco_hydro_65_M"/>
</dbReference>
<dbReference type="AlphaFoldDB" id="A0A6N7EF79"/>
<feature type="binding site" evidence="4">
    <location>
        <begin position="363"/>
        <end position="364"/>
    </location>
    <ligand>
        <name>substrate</name>
    </ligand>
</feature>
<dbReference type="GO" id="GO:0030246">
    <property type="term" value="F:carbohydrate binding"/>
    <property type="evidence" value="ECO:0007669"/>
    <property type="project" value="InterPro"/>
</dbReference>
<feature type="domain" description="Glycoside hydrolase family 65 central catalytic" evidence="6">
    <location>
        <begin position="329"/>
        <end position="680"/>
    </location>
</feature>
<dbReference type="GO" id="GO:0016757">
    <property type="term" value="F:glycosyltransferase activity"/>
    <property type="evidence" value="ECO:0007669"/>
    <property type="project" value="UniProtKB-ARBA"/>
</dbReference>
<evidence type="ECO:0000256" key="4">
    <source>
        <dbReference type="PIRSR" id="PIRSR036289-51"/>
    </source>
</evidence>
<feature type="compositionally biased region" description="Pro residues" evidence="5">
    <location>
        <begin position="768"/>
        <end position="779"/>
    </location>
</feature>
<comment type="caution">
    <text evidence="9">The sequence shown here is derived from an EMBL/GenBank/DDBJ whole genome shotgun (WGS) entry which is preliminary data.</text>
</comment>
<feature type="region of interest" description="Disordered" evidence="5">
    <location>
        <begin position="762"/>
        <end position="800"/>
    </location>
</feature>
<reference evidence="9 10" key="1">
    <citation type="submission" date="2019-10" db="EMBL/GenBank/DDBJ databases">
        <title>Georgenia wutianyii sp. nov. and Georgenia yuyongxinii sp. nov. isolated from plateau pika (Ochotona curzoniae) in the Qinghai-Tibet plateau of China.</title>
        <authorList>
            <person name="Tian Z."/>
        </authorList>
    </citation>
    <scope>NUCLEOTIDE SEQUENCE [LARGE SCALE GENOMIC DNA]</scope>
    <source>
        <strain evidence="9 10">JCM 19765</strain>
    </source>
</reference>
<dbReference type="GO" id="GO:0004553">
    <property type="term" value="F:hydrolase activity, hydrolyzing O-glycosyl compounds"/>
    <property type="evidence" value="ECO:0007669"/>
    <property type="project" value="TreeGrafter"/>
</dbReference>
<evidence type="ECO:0000256" key="2">
    <source>
        <dbReference type="ARBA" id="ARBA00023295"/>
    </source>
</evidence>
<dbReference type="GO" id="GO:0005975">
    <property type="term" value="P:carbohydrate metabolic process"/>
    <property type="evidence" value="ECO:0007669"/>
    <property type="project" value="InterPro"/>
</dbReference>
<dbReference type="Gene3D" id="2.70.98.40">
    <property type="entry name" value="Glycoside hydrolase, family 65, N-terminal domain"/>
    <property type="match status" value="1"/>
</dbReference>
<dbReference type="Proteomes" id="UP000437709">
    <property type="component" value="Unassembled WGS sequence"/>
</dbReference>
<dbReference type="PIRSF" id="PIRSF036289">
    <property type="entry name" value="Glycosyl_hydrolase_malt_phosph"/>
    <property type="match status" value="1"/>
</dbReference>
<feature type="active site" description="Proton donor" evidence="3">
    <location>
        <position position="490"/>
    </location>
</feature>
<dbReference type="PANTHER" id="PTHR11051">
    <property type="entry name" value="GLYCOSYL HYDROLASE-RELATED"/>
    <property type="match status" value="1"/>
</dbReference>
<dbReference type="Pfam" id="PF03632">
    <property type="entry name" value="Glyco_hydro_65m"/>
    <property type="match status" value="1"/>
</dbReference>
<evidence type="ECO:0000259" key="6">
    <source>
        <dbReference type="Pfam" id="PF03632"/>
    </source>
</evidence>
<sequence>MSGNGYADLGRDPWVLREDGLDLDHLGQTETLFALSNGHLGLRGNLDEGEPHVTPGTYLSGFFEHHPLPYPEGGYGYPESGQSMVDVTNGKLVRLLVDDEPFDVRYGMLRSHVRTLDLRAGVLRREVEWVSPAGKAVRIKSVRLVSFAQRAVAAVAYTVEAVEDTRIIVQSELVANEGPPEVGSEDPRVAKALDAPLRPVSQDVEQRGAVLVHRTAQSGLQLAAGMDHDVECDSQYDIENEVRPDWARTTVVTHLRPGDKLRVVKYLAYGWSAARSATALRDQVAAALTSARYAGWSALRRAQREYLDDFWMAADVELDGDAVLQQAVRFGLFHVLQAGARNEGRAIGAKGLTGTGYNGHTFWDVEGFVLPVLALTVPEAAAHLLRWRAATLPAARERAATLGLSGATFPWRTIDGAETSAYWPAGTAGFHINADIVRAFEIYRQVTGDGEIEREHGLEVLVETARLWISLGQEDRHGRFHLDGVTGPDEYTGVVDDNTFTNLMAARNLRAAVAACRRHPDVAAQHEVSEAELERWERAAAHVYVPYDDVLGVHPACRDFTRYREWDFDPDGEAYPLMMNAPYVLLYRRQVVKQADLVLAMHWCPEHFTDEQLARNLDYYERRTVRDSSLSACTQAVMCAQAGHLDLARDYLHEAALVDLHDLQFTTAHGVHLASLAGTWIGVLAGYGGLREDADVIRLAPALPDDVAGLTFRLRWHGMCLKVAVRHDEVTCTLIGDPGCRMPLRLYDEELELAEGAVLRRPTRRPTPLLPRPEQPPGRSPRRVDGNGEVHTRGDVDHAV</sequence>
<feature type="binding site" evidence="4">
    <location>
        <begin position="593"/>
        <end position="594"/>
    </location>
    <ligand>
        <name>substrate</name>
    </ligand>
</feature>
<feature type="compositionally biased region" description="Basic and acidic residues" evidence="5">
    <location>
        <begin position="782"/>
        <end position="800"/>
    </location>
</feature>
<dbReference type="SUPFAM" id="SSF48208">
    <property type="entry name" value="Six-hairpin glycosidases"/>
    <property type="match status" value="1"/>
</dbReference>
<dbReference type="Pfam" id="PF03636">
    <property type="entry name" value="Glyco_hydro_65N"/>
    <property type="match status" value="1"/>
</dbReference>
<proteinExistence type="inferred from homology"/>
<evidence type="ECO:0000256" key="5">
    <source>
        <dbReference type="SAM" id="MobiDB-lite"/>
    </source>
</evidence>
<feature type="domain" description="Glycoside hydrolase family 65 C-terminal" evidence="7">
    <location>
        <begin position="690"/>
        <end position="753"/>
    </location>
</feature>
<keyword evidence="9" id="KW-0378">Hydrolase</keyword>
<dbReference type="EMBL" id="WHPC01000004">
    <property type="protein sequence ID" value="MPV35843.1"/>
    <property type="molecule type" value="Genomic_DNA"/>
</dbReference>
<dbReference type="Pfam" id="PF03633">
    <property type="entry name" value="Glyco_hydro_65C"/>
    <property type="match status" value="1"/>
</dbReference>
<dbReference type="InterPro" id="IPR017045">
    <property type="entry name" value="Malt_Pase/Glycosyl_Hdrlase"/>
</dbReference>
<dbReference type="InterPro" id="IPR008928">
    <property type="entry name" value="6-hairpin_glycosidase_sf"/>
</dbReference>
<protein>
    <submittedName>
        <fullName evidence="9">Family 65 glycosyl hydrolase</fullName>
    </submittedName>
</protein>
<accession>A0A6N7EF79</accession>
<name>A0A6N7EF79_9MICO</name>
<dbReference type="InterPro" id="IPR005196">
    <property type="entry name" value="Glyco_hydro_65_N"/>
</dbReference>
<dbReference type="InterPro" id="IPR011013">
    <property type="entry name" value="Gal_mutarotase_sf_dom"/>
</dbReference>
<organism evidence="9 10">
    <name type="scientific">Georgenia subflava</name>
    <dbReference type="NCBI Taxonomy" id="1622177"/>
    <lineage>
        <taxon>Bacteria</taxon>
        <taxon>Bacillati</taxon>
        <taxon>Actinomycetota</taxon>
        <taxon>Actinomycetes</taxon>
        <taxon>Micrococcales</taxon>
        <taxon>Bogoriellaceae</taxon>
        <taxon>Georgenia</taxon>
    </lineage>
</organism>
<dbReference type="PANTHER" id="PTHR11051:SF13">
    <property type="entry name" value="GLYCOSYL TRANSFERASE"/>
    <property type="match status" value="1"/>
</dbReference>
<evidence type="ECO:0000313" key="9">
    <source>
        <dbReference type="EMBL" id="MPV35843.1"/>
    </source>
</evidence>
<dbReference type="Gene3D" id="2.60.420.10">
    <property type="entry name" value="Maltose phosphorylase, domain 3"/>
    <property type="match status" value="1"/>
</dbReference>
<evidence type="ECO:0000256" key="3">
    <source>
        <dbReference type="PIRSR" id="PIRSR036289-50"/>
    </source>
</evidence>
<feature type="domain" description="Glycoside hydrolase family 65 N-terminal" evidence="8">
    <location>
        <begin position="17"/>
        <end position="272"/>
    </location>
</feature>
<evidence type="ECO:0000259" key="8">
    <source>
        <dbReference type="Pfam" id="PF03636"/>
    </source>
</evidence>
<evidence type="ECO:0000256" key="1">
    <source>
        <dbReference type="ARBA" id="ARBA00006768"/>
    </source>
</evidence>